<evidence type="ECO:0008006" key="3">
    <source>
        <dbReference type="Google" id="ProtNLM"/>
    </source>
</evidence>
<dbReference type="PANTHER" id="PTHR46182">
    <property type="entry name" value="FI19480P1"/>
    <property type="match status" value="1"/>
</dbReference>
<dbReference type="InterPro" id="IPR029865">
    <property type="entry name" value="KIAA0319-like"/>
</dbReference>
<dbReference type="RefSeq" id="WP_248358911.1">
    <property type="nucleotide sequence ID" value="NZ_AP025591.1"/>
</dbReference>
<accession>A0ABN6MLJ9</accession>
<keyword evidence="2" id="KW-1185">Reference proteome</keyword>
<dbReference type="EMBL" id="AP025591">
    <property type="protein sequence ID" value="BDG01922.1"/>
    <property type="molecule type" value="Genomic_DNA"/>
</dbReference>
<dbReference type="Proteomes" id="UP001162891">
    <property type="component" value="Chromosome"/>
</dbReference>
<organism evidence="1 2">
    <name type="scientific">Anaeromyxobacter oryzae</name>
    <dbReference type="NCBI Taxonomy" id="2918170"/>
    <lineage>
        <taxon>Bacteria</taxon>
        <taxon>Pseudomonadati</taxon>
        <taxon>Myxococcota</taxon>
        <taxon>Myxococcia</taxon>
        <taxon>Myxococcales</taxon>
        <taxon>Cystobacterineae</taxon>
        <taxon>Anaeromyxobacteraceae</taxon>
        <taxon>Anaeromyxobacter</taxon>
    </lineage>
</organism>
<protein>
    <recommendedName>
        <fullName evidence="3">PKD domain-containing protein</fullName>
    </recommendedName>
</protein>
<gene>
    <name evidence="1" type="ORF">AMOR_09180</name>
</gene>
<dbReference type="InterPro" id="IPR013783">
    <property type="entry name" value="Ig-like_fold"/>
</dbReference>
<proteinExistence type="predicted"/>
<sequence length="874" mass="89058">MAVLASLAAARAASALPPPQPVSPFDMTGFIEAASLDGTDVLAGGTITVNGTRIIVPRNTVLQMPATALTWEQVFELAPAPWGPTQTGLALTDNPAPMATYEAHVIGNRVGDAYVAGLVFLSQASLMTGQGFINSIDYISGELRVGGVIGDPFSGTRVRINDPAGRFGRSWTFDPRFTIDEDNPTIRTGTGFPMCIPRIDPATGDDPLCPQTNRPKDPGSATGYQPIFTMPPPGPGVTPDARVMAPFEVGDYVEYAGVVAHDGATPTVNPFPSVIGDTFISAYQVIGNVGIYTFPGTDPAYIALDVMLLGVAGTPDPVLVQEATTRTRFEGFSTDPSRIVTLWGVDVDPCTGAASERDWGSIDVDPGPPTGAVKGRWRFRPPSKILSGPSAGTFLPPTRELRARISGALDTATPTGLVAGSYKAPIFEFLFPEGLGIGAGPVPANFQDFPFLAQGSGALSQGGAVVGQLVPWPGATPPTAPSCAPPVLGSPVANAGSAQTAGSGATVMLDGSASSDPNGLPLTYAWTQLDGPVVLLSSPAVATPIFTAPVVPSGSPDVTLTFQLVVSDTSAGPSAPATVTVTVSAAPPALLAPIANAGAAQTVASNATVRLNGTASSDPNSPPLALTYSWTQIAPLSPVPTLTGANTATPSFVAPVVTGTAQVFTFMLTVVSSAGLGSQSTVDVTVNPVLPPTAIAGANQTVQSGATVTLDGSASRDAQGLPLTYTWLQVSGPPVTLTGASTAKPTFVAPAIAPSSPSVAIAFTLTVNDGYVSSFPAATNVTVLPAADQIQITLVEYRTQKQRLTVNASDLTVTDGSATLYLQPLTAGGVPLQLQNLGGGLYTIQLVGVPQPTTVTVTSSLGGTATSGITRLRN</sequence>
<evidence type="ECO:0000313" key="1">
    <source>
        <dbReference type="EMBL" id="BDG01922.1"/>
    </source>
</evidence>
<evidence type="ECO:0000313" key="2">
    <source>
        <dbReference type="Proteomes" id="UP001162891"/>
    </source>
</evidence>
<name>A0ABN6MLJ9_9BACT</name>
<reference evidence="2" key="1">
    <citation type="journal article" date="2022" name="Int. J. Syst. Evol. Microbiol.">
        <title>Anaeromyxobacter oryzae sp. nov., Anaeromyxobacter diazotrophicus sp. nov. and Anaeromyxobacter paludicola sp. nov., isolated from paddy soils.</title>
        <authorList>
            <person name="Itoh H."/>
            <person name="Xu Z."/>
            <person name="Mise K."/>
            <person name="Masuda Y."/>
            <person name="Ushijima N."/>
            <person name="Hayakawa C."/>
            <person name="Shiratori Y."/>
            <person name="Senoo K."/>
        </authorList>
    </citation>
    <scope>NUCLEOTIDE SEQUENCE [LARGE SCALE GENOMIC DNA]</scope>
    <source>
        <strain evidence="2">Red232</strain>
    </source>
</reference>
<dbReference type="Gene3D" id="2.60.40.10">
    <property type="entry name" value="Immunoglobulins"/>
    <property type="match status" value="3"/>
</dbReference>
<dbReference type="Pfam" id="PF22352">
    <property type="entry name" value="K319L-like_PKD"/>
    <property type="match status" value="3"/>
</dbReference>
<dbReference type="PANTHER" id="PTHR46182:SF2">
    <property type="entry name" value="FI19480P1"/>
    <property type="match status" value="1"/>
</dbReference>